<sequence length="516" mass="55585">MSTAETLPDASIRLGAQGVTRRFGELVANDRITFRAMRGTIHAIVGGNGAGKSTLMRILQGMDRPDEGMVVVDGVPTVFLGPADAFSRGIGMVHQEFMLVPGLTLLENLVLAHEPTEGLGRIDRKAALEAARKLEREAGVTLDWDTPVDDAPVHVRQIVEILRLLYRGADVLILDEPTAVLAPAQVQELIVLLRKLRAEGRTILFISHKLDEVMALADEITVIRAGQVIGTMTTADTTKAALAEMMIGEILSKPSARPSSVGRPVLEIRELAALDARRSLRLKELDLDVRAGEIVGIAGVAGNGQDEIIAAVTGLGHIERGRIVLDGKDVTKLDLRDRRELGLSYLSPDRAVEGLCLTAPISENLIAGRHRSPELSKGGILQKGAIKRHVETLLDRFSVKRTSSALPIASLSGGNQQKVAMARELDGGPKLLLACQPTRGVDIRGIAFIHQCLLDYREAGGAVLVISEELEELIALSDRIVVLYDGRVTGEVARGSAKVEELGRMMLGETRQEIPA</sequence>
<dbReference type="CDD" id="cd03216">
    <property type="entry name" value="ABC_Carb_Monos_I"/>
    <property type="match status" value="1"/>
</dbReference>
<feature type="domain" description="ABC transporter" evidence="4">
    <location>
        <begin position="266"/>
        <end position="510"/>
    </location>
</feature>
<comment type="caution">
    <text evidence="5">The sequence shown here is derived from an EMBL/GenBank/DDBJ whole genome shotgun (WGS) entry which is preliminary data.</text>
</comment>
<dbReference type="GO" id="GO:0005524">
    <property type="term" value="F:ATP binding"/>
    <property type="evidence" value="ECO:0007669"/>
    <property type="project" value="UniProtKB-KW"/>
</dbReference>
<dbReference type="InterPro" id="IPR017871">
    <property type="entry name" value="ABC_transporter-like_CS"/>
</dbReference>
<proteinExistence type="inferred from homology"/>
<dbReference type="RefSeq" id="WP_106727509.1">
    <property type="nucleotide sequence ID" value="NZ_PXYL01000036.1"/>
</dbReference>
<keyword evidence="3 5" id="KW-0067">ATP-binding</keyword>
<keyword evidence="2" id="KW-0547">Nucleotide-binding</keyword>
<keyword evidence="6" id="KW-1185">Reference proteome</keyword>
<dbReference type="Proteomes" id="UP000240653">
    <property type="component" value="Unassembled WGS sequence"/>
</dbReference>
<dbReference type="InterPro" id="IPR003593">
    <property type="entry name" value="AAA+_ATPase"/>
</dbReference>
<dbReference type="PANTHER" id="PTHR43790">
    <property type="entry name" value="CARBOHYDRATE TRANSPORT ATP-BINDING PROTEIN MG119-RELATED"/>
    <property type="match status" value="1"/>
</dbReference>
<dbReference type="Pfam" id="PF00005">
    <property type="entry name" value="ABC_tran"/>
    <property type="match status" value="2"/>
</dbReference>
<evidence type="ECO:0000256" key="1">
    <source>
        <dbReference type="ARBA" id="ARBA00005417"/>
    </source>
</evidence>
<dbReference type="CDD" id="cd03215">
    <property type="entry name" value="ABC_Carb_Monos_II"/>
    <property type="match status" value="1"/>
</dbReference>
<evidence type="ECO:0000259" key="4">
    <source>
        <dbReference type="PROSITE" id="PS50893"/>
    </source>
</evidence>
<evidence type="ECO:0000313" key="5">
    <source>
        <dbReference type="EMBL" id="PSJ51775.1"/>
    </source>
</evidence>
<dbReference type="SMART" id="SM00382">
    <property type="entry name" value="AAA"/>
    <property type="match status" value="1"/>
</dbReference>
<dbReference type="OrthoDB" id="39350at2"/>
<comment type="similarity">
    <text evidence="1">Belongs to the ABC transporter superfamily.</text>
</comment>
<dbReference type="PROSITE" id="PS00211">
    <property type="entry name" value="ABC_TRANSPORTER_1"/>
    <property type="match status" value="1"/>
</dbReference>
<dbReference type="InterPro" id="IPR003439">
    <property type="entry name" value="ABC_transporter-like_ATP-bd"/>
</dbReference>
<name>A0A2P7RNM1_9HYPH</name>
<accession>A0A2P7RNM1</accession>
<dbReference type="InterPro" id="IPR027417">
    <property type="entry name" value="P-loop_NTPase"/>
</dbReference>
<organism evidence="5 6">
    <name type="scientific">Pseudaminobacter soli</name>
    <name type="common">ex Li et al. 2025</name>
    <dbReference type="NCBI Taxonomy" id="1295366"/>
    <lineage>
        <taxon>Bacteria</taxon>
        <taxon>Pseudomonadati</taxon>
        <taxon>Pseudomonadota</taxon>
        <taxon>Alphaproteobacteria</taxon>
        <taxon>Hyphomicrobiales</taxon>
        <taxon>Phyllobacteriaceae</taxon>
        <taxon>Pseudaminobacter</taxon>
    </lineage>
</organism>
<evidence type="ECO:0000256" key="3">
    <source>
        <dbReference type="ARBA" id="ARBA00022840"/>
    </source>
</evidence>
<dbReference type="InterPro" id="IPR050107">
    <property type="entry name" value="ABC_carbohydrate_import_ATPase"/>
</dbReference>
<feature type="domain" description="ABC transporter" evidence="4">
    <location>
        <begin position="14"/>
        <end position="250"/>
    </location>
</feature>
<dbReference type="EMBL" id="PXYL01000036">
    <property type="protein sequence ID" value="PSJ51775.1"/>
    <property type="molecule type" value="Genomic_DNA"/>
</dbReference>
<gene>
    <name evidence="5" type="ORF">C7I85_29225</name>
</gene>
<dbReference type="Gene3D" id="3.40.50.300">
    <property type="entry name" value="P-loop containing nucleotide triphosphate hydrolases"/>
    <property type="match status" value="2"/>
</dbReference>
<dbReference type="AlphaFoldDB" id="A0A2P7RNM1"/>
<dbReference type="GO" id="GO:0016887">
    <property type="term" value="F:ATP hydrolysis activity"/>
    <property type="evidence" value="ECO:0007669"/>
    <property type="project" value="InterPro"/>
</dbReference>
<dbReference type="PANTHER" id="PTHR43790:SF4">
    <property type="entry name" value="GUANOSINE IMPORT ATP-BINDING PROTEIN NUPO"/>
    <property type="match status" value="1"/>
</dbReference>
<evidence type="ECO:0000313" key="6">
    <source>
        <dbReference type="Proteomes" id="UP000240653"/>
    </source>
</evidence>
<dbReference type="SUPFAM" id="SSF52540">
    <property type="entry name" value="P-loop containing nucleoside triphosphate hydrolases"/>
    <property type="match status" value="2"/>
</dbReference>
<dbReference type="PROSITE" id="PS50893">
    <property type="entry name" value="ABC_TRANSPORTER_2"/>
    <property type="match status" value="2"/>
</dbReference>
<evidence type="ECO:0000256" key="2">
    <source>
        <dbReference type="ARBA" id="ARBA00022741"/>
    </source>
</evidence>
<reference evidence="5 6" key="1">
    <citation type="submission" date="2018-03" db="EMBL/GenBank/DDBJ databases">
        <title>The draft genome of Mesorhizobium soli JCM 19897.</title>
        <authorList>
            <person name="Li L."/>
            <person name="Liu L."/>
            <person name="Liang L."/>
            <person name="Wang T."/>
            <person name="Zhang X."/>
        </authorList>
    </citation>
    <scope>NUCLEOTIDE SEQUENCE [LARGE SCALE GENOMIC DNA]</scope>
    <source>
        <strain evidence="5 6">JCM 19897</strain>
    </source>
</reference>
<protein>
    <submittedName>
        <fullName evidence="5">ABC transporter ATP-binding protein</fullName>
    </submittedName>
</protein>